<dbReference type="OrthoDB" id="6782841at2759"/>
<reference evidence="1" key="1">
    <citation type="submission" date="2022-01" db="EMBL/GenBank/DDBJ databases">
        <authorList>
            <person name="King R."/>
        </authorList>
    </citation>
    <scope>NUCLEOTIDE SEQUENCE</scope>
</reference>
<proteinExistence type="predicted"/>
<accession>A0A9N9XFB1</accession>
<dbReference type="AlphaFoldDB" id="A0A9N9XFB1"/>
<organism evidence="1 2">
    <name type="scientific">Diabrotica balteata</name>
    <name type="common">Banded cucumber beetle</name>
    <dbReference type="NCBI Taxonomy" id="107213"/>
    <lineage>
        <taxon>Eukaryota</taxon>
        <taxon>Metazoa</taxon>
        <taxon>Ecdysozoa</taxon>
        <taxon>Arthropoda</taxon>
        <taxon>Hexapoda</taxon>
        <taxon>Insecta</taxon>
        <taxon>Pterygota</taxon>
        <taxon>Neoptera</taxon>
        <taxon>Endopterygota</taxon>
        <taxon>Coleoptera</taxon>
        <taxon>Polyphaga</taxon>
        <taxon>Cucujiformia</taxon>
        <taxon>Chrysomeloidea</taxon>
        <taxon>Chrysomelidae</taxon>
        <taxon>Galerucinae</taxon>
        <taxon>Diabroticina</taxon>
        <taxon>Diabroticites</taxon>
        <taxon>Diabrotica</taxon>
    </lineage>
</organism>
<dbReference type="Proteomes" id="UP001153709">
    <property type="component" value="Chromosome 4"/>
</dbReference>
<protein>
    <submittedName>
        <fullName evidence="1">Uncharacterized protein</fullName>
    </submittedName>
</protein>
<keyword evidence="2" id="KW-1185">Reference proteome</keyword>
<evidence type="ECO:0000313" key="1">
    <source>
        <dbReference type="EMBL" id="CAG9833827.1"/>
    </source>
</evidence>
<sequence length="168" mass="19767">MEGKQEISEETCKVEIEYKELDDVLLDGFKFKIQEESNRNCTHDTYLDLKKCPIDTEIEQHGNKPNSFEENQKTEKDTICHTVSHIYRILLKWFSSEVLIINKQKMNCLVFKTTRSKIECRNNLLLVDRNNKIGTKIAFLDMTMDATLTWESHIQQLNKKLNSLCYSL</sequence>
<dbReference type="EMBL" id="OU898279">
    <property type="protein sequence ID" value="CAG9833827.1"/>
    <property type="molecule type" value="Genomic_DNA"/>
</dbReference>
<evidence type="ECO:0000313" key="2">
    <source>
        <dbReference type="Proteomes" id="UP001153709"/>
    </source>
</evidence>
<name>A0A9N9XFB1_DIABA</name>
<gene>
    <name evidence="1" type="ORF">DIABBA_LOCUS7198</name>
</gene>